<feature type="domain" description="F-box" evidence="1">
    <location>
        <begin position="4"/>
        <end position="40"/>
    </location>
</feature>
<proteinExistence type="predicted"/>
<gene>
    <name evidence="2" type="ORF">LUZ61_019926</name>
</gene>
<dbReference type="Gene3D" id="3.80.10.10">
    <property type="entry name" value="Ribonuclease Inhibitor"/>
    <property type="match status" value="1"/>
</dbReference>
<dbReference type="Proteomes" id="UP001210211">
    <property type="component" value="Unassembled WGS sequence"/>
</dbReference>
<dbReference type="PROSITE" id="PS50181">
    <property type="entry name" value="FBOX"/>
    <property type="match status" value="1"/>
</dbReference>
<dbReference type="AlphaFoldDB" id="A0AAD5ZC88"/>
<dbReference type="InterPro" id="IPR001810">
    <property type="entry name" value="F-box_dom"/>
</dbReference>
<evidence type="ECO:0000259" key="1">
    <source>
        <dbReference type="PROSITE" id="PS50181"/>
    </source>
</evidence>
<dbReference type="Pfam" id="PF24758">
    <property type="entry name" value="LRR_At5g56370"/>
    <property type="match status" value="1"/>
</dbReference>
<dbReference type="SUPFAM" id="SSF52047">
    <property type="entry name" value="RNI-like"/>
    <property type="match status" value="1"/>
</dbReference>
<dbReference type="InterPro" id="IPR050232">
    <property type="entry name" value="FBL13/AtMIF1-like"/>
</dbReference>
<dbReference type="InterPro" id="IPR036047">
    <property type="entry name" value="F-box-like_dom_sf"/>
</dbReference>
<dbReference type="PANTHER" id="PTHR31900:SF27">
    <property type="entry name" value="FBD DOMAIN-CONTAINING PROTEIN"/>
    <property type="match status" value="1"/>
</dbReference>
<dbReference type="PANTHER" id="PTHR31900">
    <property type="entry name" value="F-BOX/RNI SUPERFAMILY PROTEIN-RELATED"/>
    <property type="match status" value="1"/>
</dbReference>
<dbReference type="InterPro" id="IPR032675">
    <property type="entry name" value="LRR_dom_sf"/>
</dbReference>
<dbReference type="CDD" id="cd22160">
    <property type="entry name" value="F-box_AtFBL13-like"/>
    <property type="match status" value="1"/>
</dbReference>
<dbReference type="SUPFAM" id="SSF81383">
    <property type="entry name" value="F-box domain"/>
    <property type="match status" value="1"/>
</dbReference>
<organism evidence="2 3">
    <name type="scientific">Rhynchospora tenuis</name>
    <dbReference type="NCBI Taxonomy" id="198213"/>
    <lineage>
        <taxon>Eukaryota</taxon>
        <taxon>Viridiplantae</taxon>
        <taxon>Streptophyta</taxon>
        <taxon>Embryophyta</taxon>
        <taxon>Tracheophyta</taxon>
        <taxon>Spermatophyta</taxon>
        <taxon>Magnoliopsida</taxon>
        <taxon>Liliopsida</taxon>
        <taxon>Poales</taxon>
        <taxon>Cyperaceae</taxon>
        <taxon>Cyperoideae</taxon>
        <taxon>Rhynchosporeae</taxon>
        <taxon>Rhynchospora</taxon>
    </lineage>
</organism>
<reference evidence="2 3" key="1">
    <citation type="journal article" date="2022" name="Cell">
        <title>Repeat-based holocentromeres influence genome architecture and karyotype evolution.</title>
        <authorList>
            <person name="Hofstatter P.G."/>
            <person name="Thangavel G."/>
            <person name="Lux T."/>
            <person name="Neumann P."/>
            <person name="Vondrak T."/>
            <person name="Novak P."/>
            <person name="Zhang M."/>
            <person name="Costa L."/>
            <person name="Castellani M."/>
            <person name="Scott A."/>
            <person name="Toegelov H."/>
            <person name="Fuchs J."/>
            <person name="Mata-Sucre Y."/>
            <person name="Dias Y."/>
            <person name="Vanzela A.L.L."/>
            <person name="Huettel B."/>
            <person name="Almeida C.C.S."/>
            <person name="Simkova H."/>
            <person name="Souza G."/>
            <person name="Pedrosa-Harand A."/>
            <person name="Macas J."/>
            <person name="Mayer K.F.X."/>
            <person name="Houben A."/>
            <person name="Marques A."/>
        </authorList>
    </citation>
    <scope>NUCLEOTIDE SEQUENCE [LARGE SCALE GENOMIC DNA]</scope>
    <source>
        <strain evidence="2">RhyTen1mFocal</strain>
    </source>
</reference>
<dbReference type="EMBL" id="JAMRDG010000002">
    <property type="protein sequence ID" value="KAJ3690762.1"/>
    <property type="molecule type" value="Genomic_DNA"/>
</dbReference>
<accession>A0AAD5ZC88</accession>
<name>A0AAD5ZC88_9POAL</name>
<evidence type="ECO:0000313" key="3">
    <source>
        <dbReference type="Proteomes" id="UP001210211"/>
    </source>
</evidence>
<dbReference type="SMART" id="SM00256">
    <property type="entry name" value="FBOX"/>
    <property type="match status" value="1"/>
</dbReference>
<dbReference type="Gene3D" id="1.20.1280.50">
    <property type="match status" value="1"/>
</dbReference>
<dbReference type="InterPro" id="IPR055411">
    <property type="entry name" value="LRR_FXL15/At3g58940/PEG3-like"/>
</dbReference>
<dbReference type="Pfam" id="PF00646">
    <property type="entry name" value="F-box"/>
    <property type="match status" value="1"/>
</dbReference>
<comment type="caution">
    <text evidence="2">The sequence shown here is derived from an EMBL/GenBank/DDBJ whole genome shotgun (WGS) entry which is preliminary data.</text>
</comment>
<evidence type="ECO:0000313" key="2">
    <source>
        <dbReference type="EMBL" id="KAJ3690762.1"/>
    </source>
</evidence>
<dbReference type="InterPro" id="IPR053781">
    <property type="entry name" value="F-box_AtFBL13-like"/>
</dbReference>
<protein>
    <recommendedName>
        <fullName evidence="1">F-box domain-containing protein</fullName>
    </recommendedName>
</protein>
<sequence length="267" mass="30397">MAGADRISELPDSILTHILSYLPTKEAVRTWRLSKRWKDVWASVPILDFDSADFPPVSSDKAYASDVSDNSESDLNGFEVNGKFVKFIDAVLASRQVKLVDRFRLVWYYKDISFYFAYSPPLTLRRWIHLVAQQCPRMLSIFVQGEFAFVKIPDQTFTCSSLEEMKLEVPSNWPEALNPALVILPHLRKLNLRGFHIKANFMVKLLLGCPSLEELELYACWLSISQISCGNLKSLVINGCYHSTEIEVSIPSLQYLKVTVISRQKAG</sequence>
<keyword evidence="3" id="KW-1185">Reference proteome</keyword>